<feature type="compositionally biased region" description="Polar residues" evidence="1">
    <location>
        <begin position="173"/>
        <end position="185"/>
    </location>
</feature>
<dbReference type="EMBL" id="MSIF01000009">
    <property type="protein sequence ID" value="OLF09283.1"/>
    <property type="molecule type" value="Genomic_DNA"/>
</dbReference>
<keyword evidence="2" id="KW-0812">Transmembrane</keyword>
<dbReference type="RefSeq" id="WP_075134277.1">
    <property type="nucleotide sequence ID" value="NZ_MSIF01000009.1"/>
</dbReference>
<evidence type="ECO:0000256" key="1">
    <source>
        <dbReference type="SAM" id="MobiDB-lite"/>
    </source>
</evidence>
<feature type="transmembrane region" description="Helical" evidence="2">
    <location>
        <begin position="431"/>
        <end position="453"/>
    </location>
</feature>
<evidence type="ECO:0000256" key="2">
    <source>
        <dbReference type="SAM" id="Phobius"/>
    </source>
</evidence>
<protein>
    <submittedName>
        <fullName evidence="3">Uncharacterized protein</fullName>
    </submittedName>
</protein>
<organism evidence="3 4">
    <name type="scientific">Actinophytocola xinjiangensis</name>
    <dbReference type="NCBI Taxonomy" id="485602"/>
    <lineage>
        <taxon>Bacteria</taxon>
        <taxon>Bacillati</taxon>
        <taxon>Actinomycetota</taxon>
        <taxon>Actinomycetes</taxon>
        <taxon>Pseudonocardiales</taxon>
        <taxon>Pseudonocardiaceae</taxon>
    </lineage>
</organism>
<proteinExistence type="predicted"/>
<comment type="caution">
    <text evidence="3">The sequence shown here is derived from an EMBL/GenBank/DDBJ whole genome shotgun (WGS) entry which is preliminary data.</text>
</comment>
<feature type="transmembrane region" description="Helical" evidence="2">
    <location>
        <begin position="392"/>
        <end position="411"/>
    </location>
</feature>
<accession>A0A7Z1AYJ2</accession>
<keyword evidence="2" id="KW-0472">Membrane</keyword>
<feature type="transmembrane region" description="Helical" evidence="2">
    <location>
        <begin position="634"/>
        <end position="654"/>
    </location>
</feature>
<feature type="transmembrane region" description="Helical" evidence="2">
    <location>
        <begin position="363"/>
        <end position="380"/>
    </location>
</feature>
<feature type="transmembrane region" description="Helical" evidence="2">
    <location>
        <begin position="261"/>
        <end position="287"/>
    </location>
</feature>
<keyword evidence="4" id="KW-1185">Reference proteome</keyword>
<keyword evidence="2" id="KW-1133">Transmembrane helix</keyword>
<gene>
    <name evidence="3" type="ORF">BLA60_19025</name>
</gene>
<feature type="compositionally biased region" description="Pro residues" evidence="1">
    <location>
        <begin position="218"/>
        <end position="228"/>
    </location>
</feature>
<feature type="compositionally biased region" description="Low complexity" evidence="1">
    <location>
        <begin position="229"/>
        <end position="245"/>
    </location>
</feature>
<dbReference type="OrthoDB" id="3463898at2"/>
<name>A0A7Z1AYJ2_9PSEU</name>
<feature type="region of interest" description="Disordered" evidence="1">
    <location>
        <begin position="151"/>
        <end position="252"/>
    </location>
</feature>
<reference evidence="3 4" key="1">
    <citation type="submission" date="2016-12" db="EMBL/GenBank/DDBJ databases">
        <title>The draft genome sequence of Actinophytocola xinjiangensis.</title>
        <authorList>
            <person name="Wang W."/>
            <person name="Yuan L."/>
        </authorList>
    </citation>
    <scope>NUCLEOTIDE SEQUENCE [LARGE SCALE GENOMIC DNA]</scope>
    <source>
        <strain evidence="3 4">CGMCC 4.4663</strain>
    </source>
</reference>
<evidence type="ECO:0000313" key="4">
    <source>
        <dbReference type="Proteomes" id="UP000185696"/>
    </source>
</evidence>
<sequence length="663" mass="67956">MRAVVAVAVGLALLALAPLLGRGFVLTYDMVFTARQWLTPEAVGLSTALPRSVPADAVVALLTTVLPGDVVQQLILAAALVAGPVGAARLVPTGSLGVRLVAAVTYGWSTYVAERLFIGHWPYVVAYACLPWIAHAALALRELALRGAGLRPPGSSVPATADGSGGPGGPSGTVSASRPALSSPTGPVVHSFADPAPEPPADDEAPTDLSVPADEPRSPGPDAAPPPNRSGSSAGRGAGEVAAEAGAGGGHDGRRRWWRGVAVLVVASAPAVITPSGGLMAAAVAVVCGGWRRLWITGPLVVVLNAPWWVPALAHPGGGLSAVEGAGAFGARAENWGGDVVSLLGLGGIWNAEAVPDSRGNPLVPVITVIIVAVAALGWWRWRRSGPAAARLVALGVLGVGLGAVGGTAAVEWLVATVPGGGLLRDSQKWVVWWALPLSVGFALGVGAAASTLRRGRRGLLVAAAVLPVVVMPDLAWGGWGRLQAVEYPRDWQTVARTLADDPRGGDVVALPWSAFRQFGWNGHRTQLDPAPRVLPRPTVVDDTLYVDGKAVAGEDRRAADVAAAIARGDDLGALGIGWVLVEHGTPGPPTDDVTDGMERVHQGEWLDLYRVPGDIAEVRGATPPAGPVVAADVIALATVTLSLLWLVLPAGRLTPSRPRKRK</sequence>
<feature type="transmembrane region" description="Helical" evidence="2">
    <location>
        <begin position="460"/>
        <end position="480"/>
    </location>
</feature>
<dbReference type="AlphaFoldDB" id="A0A7Z1AYJ2"/>
<evidence type="ECO:0000313" key="3">
    <source>
        <dbReference type="EMBL" id="OLF09283.1"/>
    </source>
</evidence>
<dbReference type="Proteomes" id="UP000185696">
    <property type="component" value="Unassembled WGS sequence"/>
</dbReference>